<evidence type="ECO:0000256" key="1">
    <source>
        <dbReference type="ARBA" id="ARBA00023015"/>
    </source>
</evidence>
<keyword evidence="3" id="KW-0804">Transcription</keyword>
<evidence type="ECO:0000259" key="4">
    <source>
        <dbReference type="PROSITE" id="PS50043"/>
    </source>
</evidence>
<name>A0ABP5GII2_9MICC</name>
<dbReference type="RefSeq" id="WP_343960060.1">
    <property type="nucleotide sequence ID" value="NZ_BAAAMN010000070.1"/>
</dbReference>
<accession>A0ABP5GII2</accession>
<dbReference type="Pfam" id="PF00196">
    <property type="entry name" value="GerE"/>
    <property type="match status" value="1"/>
</dbReference>
<dbReference type="Gene3D" id="1.10.10.10">
    <property type="entry name" value="Winged helix-like DNA-binding domain superfamily/Winged helix DNA-binding domain"/>
    <property type="match status" value="1"/>
</dbReference>
<dbReference type="InterPro" id="IPR036388">
    <property type="entry name" value="WH-like_DNA-bd_sf"/>
</dbReference>
<evidence type="ECO:0000313" key="5">
    <source>
        <dbReference type="EMBL" id="GAA2046284.1"/>
    </source>
</evidence>
<comment type="caution">
    <text evidence="5">The sequence shown here is derived from an EMBL/GenBank/DDBJ whole genome shotgun (WGS) entry which is preliminary data.</text>
</comment>
<dbReference type="PROSITE" id="PS50043">
    <property type="entry name" value="HTH_LUXR_2"/>
    <property type="match status" value="1"/>
</dbReference>
<dbReference type="Proteomes" id="UP001501461">
    <property type="component" value="Unassembled WGS sequence"/>
</dbReference>
<reference evidence="6" key="1">
    <citation type="journal article" date="2019" name="Int. J. Syst. Evol. Microbiol.">
        <title>The Global Catalogue of Microorganisms (GCM) 10K type strain sequencing project: providing services to taxonomists for standard genome sequencing and annotation.</title>
        <authorList>
            <consortium name="The Broad Institute Genomics Platform"/>
            <consortium name="The Broad Institute Genome Sequencing Center for Infectious Disease"/>
            <person name="Wu L."/>
            <person name="Ma J."/>
        </authorList>
    </citation>
    <scope>NUCLEOTIDE SEQUENCE [LARGE SCALE GENOMIC DNA]</scope>
    <source>
        <strain evidence="6">JCM 13595</strain>
    </source>
</reference>
<proteinExistence type="predicted"/>
<dbReference type="SUPFAM" id="SSF46894">
    <property type="entry name" value="C-terminal effector domain of the bipartite response regulators"/>
    <property type="match status" value="1"/>
</dbReference>
<dbReference type="SMART" id="SM00421">
    <property type="entry name" value="HTH_LUXR"/>
    <property type="match status" value="1"/>
</dbReference>
<dbReference type="PANTHER" id="PTHR44688">
    <property type="entry name" value="DNA-BINDING TRANSCRIPTIONAL ACTIVATOR DEVR_DOSR"/>
    <property type="match status" value="1"/>
</dbReference>
<evidence type="ECO:0000313" key="6">
    <source>
        <dbReference type="Proteomes" id="UP001501461"/>
    </source>
</evidence>
<dbReference type="InterPro" id="IPR000792">
    <property type="entry name" value="Tscrpt_reg_LuxR_C"/>
</dbReference>
<evidence type="ECO:0000256" key="2">
    <source>
        <dbReference type="ARBA" id="ARBA00023125"/>
    </source>
</evidence>
<sequence length="236" mass="26562">MSVSSADYFNSSDALLEIIEVIQADRPVAERRLQVGQHLLHILRAQTFVSYVHGPNGPFLDPIGINMGKEALDAYDNHYRHVDIVTPVLFRQGGASRISPPFDSKEEFVRDFLHSRGMYHGMNFFARPPAAGKADLRIWRNASQGAFTDHEVRLLSGVGGLIERMWSSPVPDTDVQLTPRQAQVAELVTAGLRDKEICSRLSLSLPTLRTHLRNIYHKTKVNNRAGLAAYYAQYRH</sequence>
<dbReference type="EMBL" id="BAAAMN010000070">
    <property type="protein sequence ID" value="GAA2046284.1"/>
    <property type="molecule type" value="Genomic_DNA"/>
</dbReference>
<dbReference type="PRINTS" id="PR00038">
    <property type="entry name" value="HTHLUXR"/>
</dbReference>
<dbReference type="InterPro" id="IPR016032">
    <property type="entry name" value="Sig_transdc_resp-reg_C-effctor"/>
</dbReference>
<dbReference type="CDD" id="cd06170">
    <property type="entry name" value="LuxR_C_like"/>
    <property type="match status" value="1"/>
</dbReference>
<gene>
    <name evidence="5" type="ORF">GCM10009720_28960</name>
</gene>
<keyword evidence="1" id="KW-0805">Transcription regulation</keyword>
<evidence type="ECO:0000256" key="3">
    <source>
        <dbReference type="ARBA" id="ARBA00023163"/>
    </source>
</evidence>
<keyword evidence="2" id="KW-0238">DNA-binding</keyword>
<protein>
    <recommendedName>
        <fullName evidence="4">HTH luxR-type domain-containing protein</fullName>
    </recommendedName>
</protein>
<dbReference type="PANTHER" id="PTHR44688:SF16">
    <property type="entry name" value="DNA-BINDING TRANSCRIPTIONAL ACTIVATOR DEVR_DOSR"/>
    <property type="match status" value="1"/>
</dbReference>
<keyword evidence="6" id="KW-1185">Reference proteome</keyword>
<organism evidence="5 6">
    <name type="scientific">Yaniella flava</name>
    <dbReference type="NCBI Taxonomy" id="287930"/>
    <lineage>
        <taxon>Bacteria</taxon>
        <taxon>Bacillati</taxon>
        <taxon>Actinomycetota</taxon>
        <taxon>Actinomycetes</taxon>
        <taxon>Micrococcales</taxon>
        <taxon>Micrococcaceae</taxon>
        <taxon>Yaniella</taxon>
    </lineage>
</organism>
<feature type="domain" description="HTH luxR-type" evidence="4">
    <location>
        <begin position="170"/>
        <end position="235"/>
    </location>
</feature>